<gene>
    <name evidence="4" type="ORF">DCAR_029896</name>
    <name evidence="5" type="ORF">DCAR_0934428</name>
</gene>
<dbReference type="Gramene" id="KZM82220">
    <property type="protein sequence ID" value="KZM82220"/>
    <property type="gene ID" value="DCAR_029896"/>
</dbReference>
<dbReference type="OrthoDB" id="1676529at2759"/>
<evidence type="ECO:0000313" key="4">
    <source>
        <dbReference type="EMBL" id="KZM82220.1"/>
    </source>
</evidence>
<dbReference type="AlphaFoldDB" id="A0A175YG21"/>
<dbReference type="OMA" id="SNCTAPD"/>
<evidence type="ECO:0000313" key="6">
    <source>
        <dbReference type="Proteomes" id="UP000077755"/>
    </source>
</evidence>
<feature type="compositionally biased region" description="Basic and acidic residues" evidence="2">
    <location>
        <begin position="240"/>
        <end position="259"/>
    </location>
</feature>
<dbReference type="STRING" id="79200.A0A175YG21"/>
<sequence length="259" mass="29238">MGDGPRGIEVFPDHFQASTSGAHSSQTQGSPVSHPRPDFESGSRVWARRKLRTAASMLNLFSIRRLPWVPGQEKVLLTAPEVESLRTELADLEEKEALLKAQLEHLDEVLRSARLSGYLYLRTRWATLPGEPAPIDDDTEIDDWLPRFLVLHGSCIYLYLMSTDLSPQDSTLLSDVVEVGCLPCFTREDGELRHNFYILTRQGLRYECSSVSKIQVDSWLTALHEDCILQSDKLSLSDSEETHKKLKGEEMKVESGSHE</sequence>
<dbReference type="SUPFAM" id="SSF50729">
    <property type="entry name" value="PH domain-like"/>
    <property type="match status" value="1"/>
</dbReference>
<evidence type="ECO:0000256" key="2">
    <source>
        <dbReference type="SAM" id="MobiDB-lite"/>
    </source>
</evidence>
<name>A0A175YG21_DAUCS</name>
<dbReference type="PROSITE" id="PS50003">
    <property type="entry name" value="PH_DOMAIN"/>
    <property type="match status" value="1"/>
</dbReference>
<dbReference type="KEGG" id="dcr:108202591"/>
<dbReference type="EMBL" id="CP093351">
    <property type="protein sequence ID" value="WOH14900.1"/>
    <property type="molecule type" value="Genomic_DNA"/>
</dbReference>
<evidence type="ECO:0000313" key="5">
    <source>
        <dbReference type="EMBL" id="WOH14900.1"/>
    </source>
</evidence>
<evidence type="ECO:0000256" key="1">
    <source>
        <dbReference type="SAM" id="Coils"/>
    </source>
</evidence>
<feature type="compositionally biased region" description="Polar residues" evidence="2">
    <location>
        <begin position="17"/>
        <end position="31"/>
    </location>
</feature>
<dbReference type="InterPro" id="IPR011993">
    <property type="entry name" value="PH-like_dom_sf"/>
</dbReference>
<feature type="coiled-coil region" evidence="1">
    <location>
        <begin position="82"/>
        <end position="109"/>
    </location>
</feature>
<protein>
    <recommendedName>
        <fullName evidence="3">PH domain-containing protein</fullName>
    </recommendedName>
</protein>
<feature type="region of interest" description="Disordered" evidence="2">
    <location>
        <begin position="238"/>
        <end position="259"/>
    </location>
</feature>
<dbReference type="Proteomes" id="UP000077755">
    <property type="component" value="Chromosome 9"/>
</dbReference>
<dbReference type="PANTHER" id="PTHR34837:SF2">
    <property type="entry name" value="OS05G0595500 PROTEIN"/>
    <property type="match status" value="1"/>
</dbReference>
<reference evidence="4" key="1">
    <citation type="journal article" date="2016" name="Nat. Genet.">
        <title>A high-quality carrot genome assembly provides new insights into carotenoid accumulation and asterid genome evolution.</title>
        <authorList>
            <person name="Iorizzo M."/>
            <person name="Ellison S."/>
            <person name="Senalik D."/>
            <person name="Zeng P."/>
            <person name="Satapoomin P."/>
            <person name="Huang J."/>
            <person name="Bowman M."/>
            <person name="Iovene M."/>
            <person name="Sanseverino W."/>
            <person name="Cavagnaro P."/>
            <person name="Yildiz M."/>
            <person name="Macko-Podgorni A."/>
            <person name="Moranska E."/>
            <person name="Grzebelus E."/>
            <person name="Grzebelus D."/>
            <person name="Ashrafi H."/>
            <person name="Zheng Z."/>
            <person name="Cheng S."/>
            <person name="Spooner D."/>
            <person name="Van Deynze A."/>
            <person name="Simon P."/>
        </authorList>
    </citation>
    <scope>NUCLEOTIDE SEQUENCE [LARGE SCALE GENOMIC DNA]</scope>
    <source>
        <tissue evidence="4">Leaf</tissue>
    </source>
</reference>
<evidence type="ECO:0000259" key="3">
    <source>
        <dbReference type="PROSITE" id="PS50003"/>
    </source>
</evidence>
<feature type="domain" description="PH" evidence="3">
    <location>
        <begin position="112"/>
        <end position="228"/>
    </location>
</feature>
<dbReference type="SMART" id="SM00233">
    <property type="entry name" value="PH"/>
    <property type="match status" value="1"/>
</dbReference>
<reference evidence="5" key="2">
    <citation type="submission" date="2022-03" db="EMBL/GenBank/DDBJ databases">
        <title>Draft title - Genomic analysis of global carrot germplasm unveils the trajectory of domestication and the origin of high carotenoid orange carrot.</title>
        <authorList>
            <person name="Iorizzo M."/>
            <person name="Ellison S."/>
            <person name="Senalik D."/>
            <person name="Macko-Podgorni A."/>
            <person name="Grzebelus D."/>
            <person name="Bostan H."/>
            <person name="Rolling W."/>
            <person name="Curaba J."/>
            <person name="Simon P."/>
        </authorList>
    </citation>
    <scope>NUCLEOTIDE SEQUENCE</scope>
    <source>
        <tissue evidence="5">Leaf</tissue>
    </source>
</reference>
<keyword evidence="6" id="KW-1185">Reference proteome</keyword>
<proteinExistence type="predicted"/>
<dbReference type="InterPro" id="IPR001849">
    <property type="entry name" value="PH_domain"/>
</dbReference>
<feature type="region of interest" description="Disordered" evidence="2">
    <location>
        <begin position="17"/>
        <end position="41"/>
    </location>
</feature>
<dbReference type="PANTHER" id="PTHR34837">
    <property type="entry name" value="OS05G0595500 PROTEIN"/>
    <property type="match status" value="1"/>
</dbReference>
<accession>A0A175YG21</accession>
<dbReference type="EMBL" id="LNRQ01000009">
    <property type="protein sequence ID" value="KZM82220.1"/>
    <property type="molecule type" value="Genomic_DNA"/>
</dbReference>
<organism evidence="4">
    <name type="scientific">Daucus carota subsp. sativus</name>
    <name type="common">Carrot</name>
    <dbReference type="NCBI Taxonomy" id="79200"/>
    <lineage>
        <taxon>Eukaryota</taxon>
        <taxon>Viridiplantae</taxon>
        <taxon>Streptophyta</taxon>
        <taxon>Embryophyta</taxon>
        <taxon>Tracheophyta</taxon>
        <taxon>Spermatophyta</taxon>
        <taxon>Magnoliopsida</taxon>
        <taxon>eudicotyledons</taxon>
        <taxon>Gunneridae</taxon>
        <taxon>Pentapetalae</taxon>
        <taxon>asterids</taxon>
        <taxon>campanulids</taxon>
        <taxon>Apiales</taxon>
        <taxon>Apiaceae</taxon>
        <taxon>Apioideae</taxon>
        <taxon>Scandiceae</taxon>
        <taxon>Daucinae</taxon>
        <taxon>Daucus</taxon>
        <taxon>Daucus sect. Daucus</taxon>
    </lineage>
</organism>
<keyword evidence="1" id="KW-0175">Coiled coil</keyword>
<dbReference type="Gene3D" id="2.30.29.30">
    <property type="entry name" value="Pleckstrin-homology domain (PH domain)/Phosphotyrosine-binding domain (PTB)"/>
    <property type="match status" value="1"/>
</dbReference>